<organism evidence="6 7">
    <name type="scientific">Coprobacter tertius</name>
    <dbReference type="NCBI Taxonomy" id="2944915"/>
    <lineage>
        <taxon>Bacteria</taxon>
        <taxon>Pseudomonadati</taxon>
        <taxon>Bacteroidota</taxon>
        <taxon>Bacteroidia</taxon>
        <taxon>Bacteroidales</taxon>
        <taxon>Barnesiellaceae</taxon>
        <taxon>Coprobacter</taxon>
    </lineage>
</organism>
<comment type="caution">
    <text evidence="6">The sequence shown here is derived from an EMBL/GenBank/DDBJ whole genome shotgun (WGS) entry which is preliminary data.</text>
</comment>
<proteinExistence type="inferred from homology"/>
<dbReference type="InterPro" id="IPR003439">
    <property type="entry name" value="ABC_transporter-like_ATP-bd"/>
</dbReference>
<evidence type="ECO:0000313" key="6">
    <source>
        <dbReference type="EMBL" id="MCP9611636.1"/>
    </source>
</evidence>
<accession>A0ABT1MIE6</accession>
<dbReference type="SMART" id="SM00382">
    <property type="entry name" value="AAA"/>
    <property type="match status" value="1"/>
</dbReference>
<dbReference type="GO" id="GO:0005524">
    <property type="term" value="F:ATP binding"/>
    <property type="evidence" value="ECO:0007669"/>
    <property type="project" value="UniProtKB-KW"/>
</dbReference>
<evidence type="ECO:0000256" key="2">
    <source>
        <dbReference type="ARBA" id="ARBA00022448"/>
    </source>
</evidence>
<evidence type="ECO:0000259" key="5">
    <source>
        <dbReference type="PROSITE" id="PS50893"/>
    </source>
</evidence>
<evidence type="ECO:0000256" key="3">
    <source>
        <dbReference type="ARBA" id="ARBA00022741"/>
    </source>
</evidence>
<sequence>MSSVDNKVIEVSGVSLCYDRLPVLENINLDIYKGDFLAITGPNGGGKTSLLRIILGLLKPNIGKVHYYRDGHWVRDLNLGYLPQKNGIDSRFPITVSEVIASGLMNGRSLGRLSVEQYAMVSEMIHLMGLEELADRPIGGLSGGQLQRTLLGRTLVSQPEILILDEPSSYVDKVFESRMYDLLKDISYKTTILLVSHEVNHVTELASRTVRINKTLQEVL</sequence>
<feature type="domain" description="ABC transporter" evidence="5">
    <location>
        <begin position="9"/>
        <end position="219"/>
    </location>
</feature>
<dbReference type="InterPro" id="IPR003593">
    <property type="entry name" value="AAA+_ATPase"/>
</dbReference>
<reference evidence="6 7" key="1">
    <citation type="submission" date="2022-07" db="EMBL/GenBank/DDBJ databases">
        <title>Fecal culturing of patients with breast cancer.</title>
        <authorList>
            <person name="Teng N.M.Y."/>
            <person name="Kiu R."/>
            <person name="Evans R."/>
            <person name="Baker D.J."/>
            <person name="Zenner C."/>
            <person name="Robinson S.D."/>
            <person name="Hall L.J."/>
        </authorList>
    </citation>
    <scope>NUCLEOTIDE SEQUENCE [LARGE SCALE GENOMIC DNA]</scope>
    <source>
        <strain evidence="6 7">LH1063</strain>
    </source>
</reference>
<gene>
    <name evidence="6" type="ORF">NMU02_05975</name>
</gene>
<dbReference type="PANTHER" id="PTHR42734:SF17">
    <property type="entry name" value="METAL TRANSPORT SYSTEM ATP-BINDING PROTEIN TM_0124-RELATED"/>
    <property type="match status" value="1"/>
</dbReference>
<dbReference type="Pfam" id="PF00005">
    <property type="entry name" value="ABC_tran"/>
    <property type="match status" value="1"/>
</dbReference>
<protein>
    <submittedName>
        <fullName evidence="6">Metal ABC transporter ATP-binding protein</fullName>
    </submittedName>
</protein>
<evidence type="ECO:0000256" key="4">
    <source>
        <dbReference type="ARBA" id="ARBA00022840"/>
    </source>
</evidence>
<keyword evidence="3" id="KW-0547">Nucleotide-binding</keyword>
<dbReference type="EMBL" id="JANDHW010000004">
    <property type="protein sequence ID" value="MCP9611636.1"/>
    <property type="molecule type" value="Genomic_DNA"/>
</dbReference>
<dbReference type="InterPro" id="IPR050153">
    <property type="entry name" value="Metal_Ion_Import_ABC"/>
</dbReference>
<dbReference type="Gene3D" id="3.40.50.300">
    <property type="entry name" value="P-loop containing nucleotide triphosphate hydrolases"/>
    <property type="match status" value="1"/>
</dbReference>
<evidence type="ECO:0000256" key="1">
    <source>
        <dbReference type="ARBA" id="ARBA00005417"/>
    </source>
</evidence>
<dbReference type="RefSeq" id="WP_255026521.1">
    <property type="nucleotide sequence ID" value="NZ_JANDHW010000004.1"/>
</dbReference>
<evidence type="ECO:0000313" key="7">
    <source>
        <dbReference type="Proteomes" id="UP001205603"/>
    </source>
</evidence>
<dbReference type="InterPro" id="IPR027417">
    <property type="entry name" value="P-loop_NTPase"/>
</dbReference>
<dbReference type="PANTHER" id="PTHR42734">
    <property type="entry name" value="METAL TRANSPORT SYSTEM ATP-BINDING PROTEIN TM_0124-RELATED"/>
    <property type="match status" value="1"/>
</dbReference>
<dbReference type="SUPFAM" id="SSF52540">
    <property type="entry name" value="P-loop containing nucleoside triphosphate hydrolases"/>
    <property type="match status" value="1"/>
</dbReference>
<keyword evidence="4 6" id="KW-0067">ATP-binding</keyword>
<keyword evidence="2" id="KW-0813">Transport</keyword>
<name>A0ABT1MIE6_9BACT</name>
<dbReference type="Proteomes" id="UP001205603">
    <property type="component" value="Unassembled WGS sequence"/>
</dbReference>
<dbReference type="PROSITE" id="PS50893">
    <property type="entry name" value="ABC_TRANSPORTER_2"/>
    <property type="match status" value="1"/>
</dbReference>
<comment type="similarity">
    <text evidence="1">Belongs to the ABC transporter superfamily.</text>
</comment>
<keyword evidence="7" id="KW-1185">Reference proteome</keyword>